<dbReference type="GO" id="GO:0003712">
    <property type="term" value="F:transcription coregulator activity"/>
    <property type="evidence" value="ECO:0007669"/>
    <property type="project" value="InterPro"/>
</dbReference>
<reference evidence="8" key="1">
    <citation type="submission" date="2020-12" db="EMBL/GenBank/DDBJ databases">
        <title>Metabolic potential, ecology and presence of endohyphal bacteria is reflected in genomic diversity of Mucoromycotina.</title>
        <authorList>
            <person name="Muszewska A."/>
            <person name="Okrasinska A."/>
            <person name="Steczkiewicz K."/>
            <person name="Drgas O."/>
            <person name="Orlowska M."/>
            <person name="Perlinska-Lenart U."/>
            <person name="Aleksandrzak-Piekarczyk T."/>
            <person name="Szatraj K."/>
            <person name="Zielenkiewicz U."/>
            <person name="Pilsyk S."/>
            <person name="Malc E."/>
            <person name="Mieczkowski P."/>
            <person name="Kruszewska J.S."/>
            <person name="Biernat P."/>
            <person name="Pawlowska J."/>
        </authorList>
    </citation>
    <scope>NUCLEOTIDE SEQUENCE</scope>
    <source>
        <strain evidence="8">WA0000067209</strain>
    </source>
</reference>
<comment type="subunit">
    <text evidence="6">Component of the Mediator complex.</text>
</comment>
<keyword evidence="3 6" id="KW-0805">Transcription regulation</keyword>
<protein>
    <recommendedName>
        <fullName evidence="6">Mediator of RNA polymerase II transcription subunit 10</fullName>
    </recommendedName>
    <alternativeName>
        <fullName evidence="6">Mediator complex subunit 10</fullName>
    </alternativeName>
</protein>
<feature type="compositionally biased region" description="Basic and acidic residues" evidence="7">
    <location>
        <begin position="1"/>
        <end position="10"/>
    </location>
</feature>
<feature type="region of interest" description="Disordered" evidence="7">
    <location>
        <begin position="1"/>
        <end position="28"/>
    </location>
</feature>
<comment type="similarity">
    <text evidence="2 6">Belongs to the Mediator complex subunit 10 family.</text>
</comment>
<evidence type="ECO:0000313" key="8">
    <source>
        <dbReference type="EMBL" id="KAG2174190.1"/>
    </source>
</evidence>
<organism evidence="8 9">
    <name type="scientific">Mortierella isabellina</name>
    <name type="common">Filamentous fungus</name>
    <name type="synonym">Umbelopsis isabellina</name>
    <dbReference type="NCBI Taxonomy" id="91625"/>
    <lineage>
        <taxon>Eukaryota</taxon>
        <taxon>Fungi</taxon>
        <taxon>Fungi incertae sedis</taxon>
        <taxon>Mucoromycota</taxon>
        <taxon>Mucoromycotina</taxon>
        <taxon>Umbelopsidomycetes</taxon>
        <taxon>Umbelopsidales</taxon>
        <taxon>Umbelopsidaceae</taxon>
        <taxon>Umbelopsis</taxon>
    </lineage>
</organism>
<feature type="compositionally biased region" description="Polar residues" evidence="7">
    <location>
        <begin position="174"/>
        <end position="183"/>
    </location>
</feature>
<comment type="subcellular location">
    <subcellularLocation>
        <location evidence="1 6">Nucleus</location>
    </subcellularLocation>
</comment>
<evidence type="ECO:0000313" key="9">
    <source>
        <dbReference type="Proteomes" id="UP000654370"/>
    </source>
</evidence>
<gene>
    <name evidence="6" type="primary">MED10</name>
    <name evidence="8" type="ORF">INT43_004211</name>
</gene>
<accession>A0A8H7PI68</accession>
<proteinExistence type="inferred from homology"/>
<keyword evidence="4 6" id="KW-0804">Transcription</keyword>
<dbReference type="EMBL" id="JAEPQZ010000013">
    <property type="protein sequence ID" value="KAG2174190.1"/>
    <property type="molecule type" value="Genomic_DNA"/>
</dbReference>
<dbReference type="OrthoDB" id="337270at2759"/>
<evidence type="ECO:0000256" key="1">
    <source>
        <dbReference type="ARBA" id="ARBA00004123"/>
    </source>
</evidence>
<evidence type="ECO:0000256" key="5">
    <source>
        <dbReference type="ARBA" id="ARBA00023242"/>
    </source>
</evidence>
<dbReference type="GO" id="GO:0016592">
    <property type="term" value="C:mediator complex"/>
    <property type="evidence" value="ECO:0007669"/>
    <property type="project" value="InterPro"/>
</dbReference>
<comment type="caution">
    <text evidence="8">The sequence shown here is derived from an EMBL/GenBank/DDBJ whole genome shotgun (WGS) entry which is preliminary data.</text>
</comment>
<dbReference type="AlphaFoldDB" id="A0A8H7PI68"/>
<evidence type="ECO:0000256" key="2">
    <source>
        <dbReference type="ARBA" id="ARBA00005389"/>
    </source>
</evidence>
<name>A0A8H7PI68_MORIS</name>
<feature type="region of interest" description="Disordered" evidence="7">
    <location>
        <begin position="174"/>
        <end position="230"/>
    </location>
</feature>
<dbReference type="GO" id="GO:0006357">
    <property type="term" value="P:regulation of transcription by RNA polymerase II"/>
    <property type="evidence" value="ECO:0007669"/>
    <property type="project" value="InterPro"/>
</dbReference>
<keyword evidence="6" id="KW-0010">Activator</keyword>
<dbReference type="InterPro" id="IPR019145">
    <property type="entry name" value="Mediator_Med10"/>
</dbReference>
<evidence type="ECO:0000256" key="7">
    <source>
        <dbReference type="SAM" id="MobiDB-lite"/>
    </source>
</evidence>
<keyword evidence="9" id="KW-1185">Reference proteome</keyword>
<evidence type="ECO:0000256" key="4">
    <source>
        <dbReference type="ARBA" id="ARBA00023163"/>
    </source>
</evidence>
<feature type="compositionally biased region" description="Acidic residues" evidence="7">
    <location>
        <begin position="215"/>
        <end position="230"/>
    </location>
</feature>
<sequence length="230" mass="26073">MSEHSPHEEIMAEATEDPSRASSSNAKDAVETHLQELLQTLLDLSIIVYDFQPEGNRLVWNKINDIIAQYQSIDQLKDEISEYIPEEVINYVEQGRNPDIFTRAFIERAAGENQYTNGKIQAVSFRTGYAHSLPFLIKEFRDLLQNELLQSFPDLELPSLNDNEGDSAIDKMIESSNRLPSSNDKGERLADTAFPDQQQSQLDAATNELEKEYSNDNDNDNADSDEVMIV</sequence>
<dbReference type="Pfam" id="PF09748">
    <property type="entry name" value="Med10"/>
    <property type="match status" value="1"/>
</dbReference>
<dbReference type="Proteomes" id="UP000654370">
    <property type="component" value="Unassembled WGS sequence"/>
</dbReference>
<feature type="compositionally biased region" description="Polar residues" evidence="7">
    <location>
        <begin position="195"/>
        <end position="204"/>
    </location>
</feature>
<evidence type="ECO:0000256" key="3">
    <source>
        <dbReference type="ARBA" id="ARBA00023015"/>
    </source>
</evidence>
<comment type="function">
    <text evidence="6">Component of the Mediator complex, a coactivator involved in the regulated transcription of nearly all RNA polymerase II-dependent genes. Mediator functions as a bridge to convey information from gene-specific regulatory proteins to the basal RNA polymerase II transcription machinery. Mediator is recruited to promoters by direct interactions with regulatory proteins and serves as a scaffold for the assembly of a functional preinitiation complex with RNA polymerase II and the general transcription factors.</text>
</comment>
<evidence type="ECO:0000256" key="6">
    <source>
        <dbReference type="RuleBase" id="RU364146"/>
    </source>
</evidence>
<keyword evidence="5 6" id="KW-0539">Nucleus</keyword>